<dbReference type="AlphaFoldDB" id="A0A8J5XU15"/>
<dbReference type="Proteomes" id="UP000751190">
    <property type="component" value="Unassembled WGS sequence"/>
</dbReference>
<dbReference type="InterPro" id="IPR012668">
    <property type="entry name" value="CHP02466"/>
</dbReference>
<evidence type="ECO:0000313" key="2">
    <source>
        <dbReference type="Proteomes" id="UP000751190"/>
    </source>
</evidence>
<keyword evidence="2" id="KW-1185">Reference proteome</keyword>
<protein>
    <submittedName>
        <fullName evidence="1">Uncharacterized protein</fullName>
    </submittedName>
</protein>
<organism evidence="1 2">
    <name type="scientific">Diacronema lutheri</name>
    <name type="common">Unicellular marine alga</name>
    <name type="synonym">Monochrysis lutheri</name>
    <dbReference type="NCBI Taxonomy" id="2081491"/>
    <lineage>
        <taxon>Eukaryota</taxon>
        <taxon>Haptista</taxon>
        <taxon>Haptophyta</taxon>
        <taxon>Pavlovophyceae</taxon>
        <taxon>Pavlovales</taxon>
        <taxon>Pavlovaceae</taxon>
        <taxon>Diacronema</taxon>
    </lineage>
</organism>
<proteinExistence type="predicted"/>
<accession>A0A8J5XU15</accession>
<gene>
    <name evidence="1" type="ORF">KFE25_006977</name>
</gene>
<dbReference type="EMBL" id="JAGTXO010000005">
    <property type="protein sequence ID" value="KAG8467925.1"/>
    <property type="molecule type" value="Genomic_DNA"/>
</dbReference>
<sequence>MAQQLAESVVANGSVADDVLGRILGQANRYVRRETLGGLAIQLTLVPFSEATIGHLCELALSHECDALEKQMCADDADDGRAEEGHGDGRACGASFCGFYHTRDILAWAQQAEPSEASRSVLEARRAIEAALEDAGVRLREEPTVRCEAWLNVLRHGDFLRLHDHAGALASGVCWLHAPAAANGEEAAQRAHPWWSGAFLAACEPKGGEIEYCVVRARERWCALFPGALHHAVLPFYAPARAGDAGACGPLQELLGEDWGRVRVSLSFNFFAPAMSPVQKTDMSARWAV</sequence>
<comment type="caution">
    <text evidence="1">The sequence shown here is derived from an EMBL/GenBank/DDBJ whole genome shotgun (WGS) entry which is preliminary data.</text>
</comment>
<evidence type="ECO:0000313" key="1">
    <source>
        <dbReference type="EMBL" id="KAG8467925.1"/>
    </source>
</evidence>
<dbReference type="Pfam" id="PF13759">
    <property type="entry name" value="2OG-FeII_Oxy_5"/>
    <property type="match status" value="1"/>
</dbReference>
<name>A0A8J5XU15_DIALT</name>
<reference evidence="1" key="1">
    <citation type="submission" date="2021-05" db="EMBL/GenBank/DDBJ databases">
        <title>The genome of the haptophyte Pavlova lutheri (Diacronema luteri, Pavlovales) - a model for lipid biosynthesis in eukaryotic algae.</title>
        <authorList>
            <person name="Hulatt C.J."/>
            <person name="Posewitz M.C."/>
        </authorList>
    </citation>
    <scope>NUCLEOTIDE SEQUENCE</scope>
    <source>
        <strain evidence="1">NIVA-4/92</strain>
    </source>
</reference>
<dbReference type="Gene3D" id="2.60.120.620">
    <property type="entry name" value="q2cbj1_9rhob like domain"/>
    <property type="match status" value="1"/>
</dbReference>